<keyword evidence="3 5" id="KW-0732">Signal</keyword>
<evidence type="ECO:0000256" key="4">
    <source>
        <dbReference type="ARBA" id="ARBA00022764"/>
    </source>
</evidence>
<dbReference type="InterPro" id="IPR006059">
    <property type="entry name" value="SBP"/>
</dbReference>
<dbReference type="Proteomes" id="UP000809621">
    <property type="component" value="Unassembled WGS sequence"/>
</dbReference>
<evidence type="ECO:0000256" key="3">
    <source>
        <dbReference type="ARBA" id="ARBA00022729"/>
    </source>
</evidence>
<sequence length="343" mass="39050">MISPLRLSLLILPLYSQAVLASSEFVIVYEQHPLTDSQSERLSVLLERPVTQIQADSFEAIDTYLKERQVDLMLVSKNHYRQLPQSKVEVIDGDIDWKMDNWQYVDKETVSSHRFYPYSVDFTSLAINVDMLPESLISNWTDAWDTQWSDQIAITKDYQSLFVVALDMLGYDLDTTNPLEIHSAYKLLKSWLPNIHEISSSTEIEMAFLSGEIVVGMSTSSGVYSVTQEGSPMKMLWDLDPIIRTTYGFTVPTGALSREKSIEALNWLVTGSNAAEYALSYRRVSAIAASNDILPAYFTGDPNLYPPADKSTEFRNLEEYSGKTELYKEYFDALCEEHEQLAY</sequence>
<feature type="chain" id="PRO_5046195234" evidence="5">
    <location>
        <begin position="22"/>
        <end position="343"/>
    </location>
</feature>
<dbReference type="PANTHER" id="PTHR30222">
    <property type="entry name" value="SPERMIDINE/PUTRESCINE-BINDING PERIPLASMIC PROTEIN"/>
    <property type="match status" value="1"/>
</dbReference>
<comment type="subcellular location">
    <subcellularLocation>
        <location evidence="1">Periplasm</location>
    </subcellularLocation>
</comment>
<keyword evidence="2" id="KW-0813">Transport</keyword>
<evidence type="ECO:0000256" key="5">
    <source>
        <dbReference type="SAM" id="SignalP"/>
    </source>
</evidence>
<name>A0ABS2HI22_9VIBR</name>
<dbReference type="Pfam" id="PF13416">
    <property type="entry name" value="SBP_bac_8"/>
    <property type="match status" value="1"/>
</dbReference>
<dbReference type="EMBL" id="JAFEUM010000002">
    <property type="protein sequence ID" value="MBM7035813.1"/>
    <property type="molecule type" value="Genomic_DNA"/>
</dbReference>
<keyword evidence="7" id="KW-1185">Reference proteome</keyword>
<accession>A0ABS2HI22</accession>
<evidence type="ECO:0000313" key="6">
    <source>
        <dbReference type="EMBL" id="MBM7035813.1"/>
    </source>
</evidence>
<gene>
    <name evidence="6" type="ORF">JQC93_05270</name>
</gene>
<evidence type="ECO:0000256" key="1">
    <source>
        <dbReference type="ARBA" id="ARBA00004418"/>
    </source>
</evidence>
<protein>
    <submittedName>
        <fullName evidence="6">Extracellular solute-binding protein</fullName>
    </submittedName>
</protein>
<dbReference type="PANTHER" id="PTHR30222:SF17">
    <property type="entry name" value="SPERMIDINE_PUTRESCINE-BINDING PERIPLASMIC PROTEIN"/>
    <property type="match status" value="1"/>
</dbReference>
<evidence type="ECO:0000313" key="7">
    <source>
        <dbReference type="Proteomes" id="UP000809621"/>
    </source>
</evidence>
<proteinExistence type="predicted"/>
<comment type="caution">
    <text evidence="6">The sequence shown here is derived from an EMBL/GenBank/DDBJ whole genome shotgun (WGS) entry which is preliminary data.</text>
</comment>
<dbReference type="RefSeq" id="WP_205157444.1">
    <property type="nucleotide sequence ID" value="NZ_JAFEUM010000002.1"/>
</dbReference>
<keyword evidence="4" id="KW-0574">Periplasm</keyword>
<evidence type="ECO:0000256" key="2">
    <source>
        <dbReference type="ARBA" id="ARBA00022448"/>
    </source>
</evidence>
<dbReference type="PRINTS" id="PR00909">
    <property type="entry name" value="SPERMDNBNDNG"/>
</dbReference>
<feature type="signal peptide" evidence="5">
    <location>
        <begin position="1"/>
        <end position="21"/>
    </location>
</feature>
<organism evidence="6 7">
    <name type="scientific">Vibrio ulleungensis</name>
    <dbReference type="NCBI Taxonomy" id="2807619"/>
    <lineage>
        <taxon>Bacteria</taxon>
        <taxon>Pseudomonadati</taxon>
        <taxon>Pseudomonadota</taxon>
        <taxon>Gammaproteobacteria</taxon>
        <taxon>Vibrionales</taxon>
        <taxon>Vibrionaceae</taxon>
        <taxon>Vibrio</taxon>
    </lineage>
</organism>
<dbReference type="Gene3D" id="3.40.190.10">
    <property type="entry name" value="Periplasmic binding protein-like II"/>
    <property type="match status" value="2"/>
</dbReference>
<dbReference type="InterPro" id="IPR001188">
    <property type="entry name" value="Sperm_putr-bd"/>
</dbReference>
<dbReference type="SUPFAM" id="SSF53850">
    <property type="entry name" value="Periplasmic binding protein-like II"/>
    <property type="match status" value="1"/>
</dbReference>
<reference evidence="6 7" key="1">
    <citation type="submission" date="2021-02" db="EMBL/GenBank/DDBJ databases">
        <authorList>
            <person name="Park J.-S."/>
        </authorList>
    </citation>
    <scope>NUCLEOTIDE SEQUENCE [LARGE SCALE GENOMIC DNA]</scope>
    <source>
        <strain evidence="6 7">188UL20-2</strain>
    </source>
</reference>